<dbReference type="Gene3D" id="1.10.3720.10">
    <property type="entry name" value="MetI-like"/>
    <property type="match status" value="1"/>
</dbReference>
<evidence type="ECO:0000256" key="4">
    <source>
        <dbReference type="ARBA" id="ARBA00022692"/>
    </source>
</evidence>
<proteinExistence type="inferred from homology"/>
<dbReference type="EMBL" id="JALIDZ010000003">
    <property type="protein sequence ID" value="MCT8971756.1"/>
    <property type="molecule type" value="Genomic_DNA"/>
</dbReference>
<evidence type="ECO:0000313" key="10">
    <source>
        <dbReference type="Proteomes" id="UP001320898"/>
    </source>
</evidence>
<reference evidence="9 10" key="1">
    <citation type="submission" date="2022-04" db="EMBL/GenBank/DDBJ databases">
        <authorList>
            <person name="Ye Y.-Q."/>
            <person name="Du Z.-J."/>
        </authorList>
    </citation>
    <scope>NUCLEOTIDE SEQUENCE [LARGE SCALE GENOMIC DNA]</scope>
    <source>
        <strain evidence="9 10">A6E488</strain>
    </source>
</reference>
<evidence type="ECO:0000256" key="1">
    <source>
        <dbReference type="ARBA" id="ARBA00004651"/>
    </source>
</evidence>
<gene>
    <name evidence="9" type="ORF">MUB46_07810</name>
</gene>
<sequence length="249" mass="25808">MTRLLRAVVIAALILGVWQALVTAFAVPGYILPPPTRIAAQLMAQPEFLARNAAVTAIEIVIGLIVGAGLGVATALAASLFPAAGRVLLPVMVASQALPVFAIAPLLVIWLGFGLASKIVMATLIIFFPVASAFLDGLRRTDPGLLDLAAISGASRFDTLRLIRLPSALPGLASGLRVAAAVAPIGAVVGEWVGASAGLGFVMLQANARMQTDMLFAALFLLGLMALLIRALVDALARRMVPWIAESET</sequence>
<feature type="domain" description="ABC transmembrane type-1" evidence="8">
    <location>
        <begin position="49"/>
        <end position="233"/>
    </location>
</feature>
<organism evidence="9 10">
    <name type="scientific">Microbaculum marinisediminis</name>
    <dbReference type="NCBI Taxonomy" id="2931392"/>
    <lineage>
        <taxon>Bacteria</taxon>
        <taxon>Pseudomonadati</taxon>
        <taxon>Pseudomonadota</taxon>
        <taxon>Alphaproteobacteria</taxon>
        <taxon>Hyphomicrobiales</taxon>
        <taxon>Tepidamorphaceae</taxon>
        <taxon>Microbaculum</taxon>
    </lineage>
</organism>
<accession>A0AAW5QUM6</accession>
<comment type="subcellular location">
    <subcellularLocation>
        <location evidence="1 7">Cell membrane</location>
        <topology evidence="1 7">Multi-pass membrane protein</topology>
    </subcellularLocation>
</comment>
<dbReference type="InterPro" id="IPR035906">
    <property type="entry name" value="MetI-like_sf"/>
</dbReference>
<feature type="transmembrane region" description="Helical" evidence="7">
    <location>
        <begin position="88"/>
        <end position="113"/>
    </location>
</feature>
<evidence type="ECO:0000313" key="9">
    <source>
        <dbReference type="EMBL" id="MCT8971756.1"/>
    </source>
</evidence>
<dbReference type="PANTHER" id="PTHR30151:SF20">
    <property type="entry name" value="ABC TRANSPORTER PERMEASE PROTEIN HI_0355-RELATED"/>
    <property type="match status" value="1"/>
</dbReference>
<name>A0AAW5QUM6_9HYPH</name>
<keyword evidence="5 7" id="KW-1133">Transmembrane helix</keyword>
<evidence type="ECO:0000256" key="2">
    <source>
        <dbReference type="ARBA" id="ARBA00022448"/>
    </source>
</evidence>
<keyword evidence="2 7" id="KW-0813">Transport</keyword>
<evidence type="ECO:0000256" key="3">
    <source>
        <dbReference type="ARBA" id="ARBA00022475"/>
    </source>
</evidence>
<feature type="transmembrane region" description="Helical" evidence="7">
    <location>
        <begin position="48"/>
        <end position="81"/>
    </location>
</feature>
<keyword evidence="3" id="KW-1003">Cell membrane</keyword>
<dbReference type="RefSeq" id="WP_261615328.1">
    <property type="nucleotide sequence ID" value="NZ_JALIDZ010000003.1"/>
</dbReference>
<keyword evidence="6 7" id="KW-0472">Membrane</keyword>
<dbReference type="PROSITE" id="PS50928">
    <property type="entry name" value="ABC_TM1"/>
    <property type="match status" value="1"/>
</dbReference>
<dbReference type="GO" id="GO:0005886">
    <property type="term" value="C:plasma membrane"/>
    <property type="evidence" value="ECO:0007669"/>
    <property type="project" value="UniProtKB-SubCell"/>
</dbReference>
<feature type="transmembrane region" description="Helical" evidence="7">
    <location>
        <begin position="119"/>
        <end position="138"/>
    </location>
</feature>
<protein>
    <submittedName>
        <fullName evidence="9">ABC transporter permease</fullName>
    </submittedName>
</protein>
<keyword evidence="4 7" id="KW-0812">Transmembrane</keyword>
<dbReference type="GO" id="GO:0055085">
    <property type="term" value="P:transmembrane transport"/>
    <property type="evidence" value="ECO:0007669"/>
    <property type="project" value="InterPro"/>
</dbReference>
<dbReference type="Pfam" id="PF00528">
    <property type="entry name" value="BPD_transp_1"/>
    <property type="match status" value="1"/>
</dbReference>
<dbReference type="AlphaFoldDB" id="A0AAW5QUM6"/>
<dbReference type="Proteomes" id="UP001320898">
    <property type="component" value="Unassembled WGS sequence"/>
</dbReference>
<dbReference type="PANTHER" id="PTHR30151">
    <property type="entry name" value="ALKANE SULFONATE ABC TRANSPORTER-RELATED, MEMBRANE SUBUNIT"/>
    <property type="match status" value="1"/>
</dbReference>
<dbReference type="SUPFAM" id="SSF161098">
    <property type="entry name" value="MetI-like"/>
    <property type="match status" value="1"/>
</dbReference>
<comment type="caution">
    <text evidence="9">The sequence shown here is derived from an EMBL/GenBank/DDBJ whole genome shotgun (WGS) entry which is preliminary data.</text>
</comment>
<evidence type="ECO:0000256" key="6">
    <source>
        <dbReference type="ARBA" id="ARBA00023136"/>
    </source>
</evidence>
<dbReference type="CDD" id="cd06261">
    <property type="entry name" value="TM_PBP2"/>
    <property type="match status" value="1"/>
</dbReference>
<evidence type="ECO:0000256" key="7">
    <source>
        <dbReference type="RuleBase" id="RU363032"/>
    </source>
</evidence>
<feature type="transmembrane region" description="Helical" evidence="7">
    <location>
        <begin position="178"/>
        <end position="202"/>
    </location>
</feature>
<feature type="transmembrane region" description="Helical" evidence="7">
    <location>
        <begin position="214"/>
        <end position="233"/>
    </location>
</feature>
<keyword evidence="10" id="KW-1185">Reference proteome</keyword>
<dbReference type="InterPro" id="IPR000515">
    <property type="entry name" value="MetI-like"/>
</dbReference>
<comment type="similarity">
    <text evidence="7">Belongs to the binding-protein-dependent transport system permease family.</text>
</comment>
<evidence type="ECO:0000259" key="8">
    <source>
        <dbReference type="PROSITE" id="PS50928"/>
    </source>
</evidence>
<evidence type="ECO:0000256" key="5">
    <source>
        <dbReference type="ARBA" id="ARBA00022989"/>
    </source>
</evidence>